<keyword evidence="6 13" id="KW-1133">Transmembrane helix</keyword>
<evidence type="ECO:0000256" key="7">
    <source>
        <dbReference type="ARBA" id="ARBA00023053"/>
    </source>
</evidence>
<dbReference type="GO" id="GO:0015280">
    <property type="term" value="F:ligand-gated sodium channel activity"/>
    <property type="evidence" value="ECO:0007669"/>
    <property type="project" value="TreeGrafter"/>
</dbReference>
<reference evidence="14" key="1">
    <citation type="submission" date="2022-01" db="EMBL/GenBank/DDBJ databases">
        <authorList>
            <person name="King R."/>
        </authorList>
    </citation>
    <scope>NUCLEOTIDE SEQUENCE</scope>
</reference>
<dbReference type="EMBL" id="OU900099">
    <property type="protein sequence ID" value="CAG9862861.1"/>
    <property type="molecule type" value="Genomic_DNA"/>
</dbReference>
<dbReference type="PANTHER" id="PTHR11690">
    <property type="entry name" value="AMILORIDE-SENSITIVE SODIUM CHANNEL-RELATED"/>
    <property type="match status" value="1"/>
</dbReference>
<keyword evidence="15" id="KW-1185">Reference proteome</keyword>
<evidence type="ECO:0000256" key="3">
    <source>
        <dbReference type="ARBA" id="ARBA00022448"/>
    </source>
</evidence>
<evidence type="ECO:0000313" key="15">
    <source>
        <dbReference type="Proteomes" id="UP001153712"/>
    </source>
</evidence>
<keyword evidence="10 12" id="KW-0739">Sodium transport</keyword>
<evidence type="ECO:0000256" key="8">
    <source>
        <dbReference type="ARBA" id="ARBA00023065"/>
    </source>
</evidence>
<dbReference type="PANTHER" id="PTHR11690:SF243">
    <property type="entry name" value="PICKPOCKET 12-RELATED"/>
    <property type="match status" value="1"/>
</dbReference>
<evidence type="ECO:0000313" key="14">
    <source>
        <dbReference type="EMBL" id="CAG9862861.1"/>
    </source>
</evidence>
<keyword evidence="8 12" id="KW-0406">Ion transport</keyword>
<evidence type="ECO:0000256" key="6">
    <source>
        <dbReference type="ARBA" id="ARBA00022989"/>
    </source>
</evidence>
<evidence type="ECO:0000256" key="2">
    <source>
        <dbReference type="ARBA" id="ARBA00007193"/>
    </source>
</evidence>
<evidence type="ECO:0000256" key="12">
    <source>
        <dbReference type="RuleBase" id="RU000679"/>
    </source>
</evidence>
<organism evidence="14 15">
    <name type="scientific">Phyllotreta striolata</name>
    <name type="common">Striped flea beetle</name>
    <name type="synonym">Crioceris striolata</name>
    <dbReference type="NCBI Taxonomy" id="444603"/>
    <lineage>
        <taxon>Eukaryota</taxon>
        <taxon>Metazoa</taxon>
        <taxon>Ecdysozoa</taxon>
        <taxon>Arthropoda</taxon>
        <taxon>Hexapoda</taxon>
        <taxon>Insecta</taxon>
        <taxon>Pterygota</taxon>
        <taxon>Neoptera</taxon>
        <taxon>Endopterygota</taxon>
        <taxon>Coleoptera</taxon>
        <taxon>Polyphaga</taxon>
        <taxon>Cucujiformia</taxon>
        <taxon>Chrysomeloidea</taxon>
        <taxon>Chrysomelidae</taxon>
        <taxon>Galerucinae</taxon>
        <taxon>Alticini</taxon>
        <taxon>Phyllotreta</taxon>
    </lineage>
</organism>
<dbReference type="Gene3D" id="1.10.287.770">
    <property type="entry name" value="YojJ-like"/>
    <property type="match status" value="1"/>
</dbReference>
<evidence type="ECO:0000256" key="1">
    <source>
        <dbReference type="ARBA" id="ARBA00004141"/>
    </source>
</evidence>
<keyword evidence="11 12" id="KW-0407">Ion channel</keyword>
<dbReference type="Proteomes" id="UP001153712">
    <property type="component" value="Chromosome 6"/>
</dbReference>
<evidence type="ECO:0000256" key="10">
    <source>
        <dbReference type="ARBA" id="ARBA00023201"/>
    </source>
</evidence>
<comment type="similarity">
    <text evidence="2 12">Belongs to the amiloride-sensitive sodium channel (TC 1.A.6) family.</text>
</comment>
<evidence type="ECO:0000256" key="5">
    <source>
        <dbReference type="ARBA" id="ARBA00022692"/>
    </source>
</evidence>
<name>A0A9N9TV39_PHYSR</name>
<evidence type="ECO:0000256" key="9">
    <source>
        <dbReference type="ARBA" id="ARBA00023136"/>
    </source>
</evidence>
<gene>
    <name evidence="14" type="ORF">PHYEVI_LOCUS9165</name>
</gene>
<dbReference type="AlphaFoldDB" id="A0A9N9TV39"/>
<keyword evidence="9 13" id="KW-0472">Membrane</keyword>
<evidence type="ECO:0000256" key="4">
    <source>
        <dbReference type="ARBA" id="ARBA00022461"/>
    </source>
</evidence>
<keyword evidence="3 12" id="KW-0813">Transport</keyword>
<dbReference type="GO" id="GO:0005886">
    <property type="term" value="C:plasma membrane"/>
    <property type="evidence" value="ECO:0007669"/>
    <property type="project" value="TreeGrafter"/>
</dbReference>
<protein>
    <submittedName>
        <fullName evidence="14">Uncharacterized protein</fullName>
    </submittedName>
</protein>
<keyword evidence="4 12" id="KW-0894">Sodium channel</keyword>
<sequence>MCELNFVGSRNITTCGRKQKECYQGAKFDMESITGMGITCDCIPACYELVYLESKSFGGLLPVLNYSEKEDWNVTTSYITRNLAILHIFFPTGQFTKEVKAELYGFTEILSNVGGLLSLCMGFSFLSIIEMLYFVTVKMLCNWLLTNKKKKIRRNDDFQLYNSVGVTKFPFLK</sequence>
<dbReference type="InterPro" id="IPR001873">
    <property type="entry name" value="ENaC"/>
</dbReference>
<comment type="subcellular location">
    <subcellularLocation>
        <location evidence="1">Membrane</location>
        <topology evidence="1">Multi-pass membrane protein</topology>
    </subcellularLocation>
</comment>
<feature type="transmembrane region" description="Helical" evidence="13">
    <location>
        <begin position="116"/>
        <end position="145"/>
    </location>
</feature>
<evidence type="ECO:0000256" key="13">
    <source>
        <dbReference type="SAM" id="Phobius"/>
    </source>
</evidence>
<proteinExistence type="inferred from homology"/>
<accession>A0A9N9TV39</accession>
<dbReference type="Pfam" id="PF00858">
    <property type="entry name" value="ASC"/>
    <property type="match status" value="1"/>
</dbReference>
<evidence type="ECO:0000256" key="11">
    <source>
        <dbReference type="ARBA" id="ARBA00023303"/>
    </source>
</evidence>
<keyword evidence="5 12" id="KW-0812">Transmembrane</keyword>
<dbReference type="OrthoDB" id="6021021at2759"/>
<keyword evidence="7" id="KW-0915">Sodium</keyword>